<dbReference type="GO" id="GO:0008324">
    <property type="term" value="F:monoatomic cation transmembrane transporter activity"/>
    <property type="evidence" value="ECO:0007669"/>
    <property type="project" value="InterPro"/>
</dbReference>
<name>A0A0J6C8M6_9BORD</name>
<evidence type="ECO:0000256" key="6">
    <source>
        <dbReference type="ARBA" id="ARBA00022989"/>
    </source>
</evidence>
<evidence type="ECO:0000256" key="7">
    <source>
        <dbReference type="ARBA" id="ARBA00023136"/>
    </source>
</evidence>
<dbReference type="InterPro" id="IPR050144">
    <property type="entry name" value="AAE_transporter"/>
</dbReference>
<evidence type="ECO:0000256" key="1">
    <source>
        <dbReference type="ARBA" id="ARBA00004651"/>
    </source>
</evidence>
<reference evidence="11 12" key="1">
    <citation type="submission" date="2015-09" db="EMBL/GenBank/DDBJ databases">
        <authorList>
            <person name="Jackson K.R."/>
            <person name="Lunt B.L."/>
            <person name="Fisher J.N.B."/>
            <person name="Gardner A.V."/>
            <person name="Bailey M.E."/>
            <person name="Deus L.M."/>
            <person name="Earl A.S."/>
            <person name="Gibby P.D."/>
            <person name="Hartmann K.A."/>
            <person name="Liu J.E."/>
            <person name="Manci A.M."/>
            <person name="Nielsen D.A."/>
            <person name="Solomon M.B."/>
            <person name="Breakwell D.P."/>
            <person name="Burnett S.H."/>
            <person name="Grose J.H."/>
        </authorList>
    </citation>
    <scope>NUCLEOTIDE SEQUENCE [LARGE SCALE GENOMIC DNA]</scope>
    <source>
        <strain evidence="11 12">2789STDY5608636</strain>
    </source>
</reference>
<protein>
    <submittedName>
        <fullName evidence="10">Aspartate-alanine antiporter</fullName>
    </submittedName>
    <submittedName>
        <fullName evidence="11">Putative transporter</fullName>
    </submittedName>
</protein>
<reference evidence="10 13" key="2">
    <citation type="submission" date="2016-07" db="EMBL/GenBank/DDBJ databases">
        <title>Complete genome sequences of Bordetella pseudohinzii.</title>
        <authorList>
            <person name="Spilker T."/>
            <person name="Darrah R."/>
            <person name="LiPuma J.J."/>
        </authorList>
    </citation>
    <scope>NUCLEOTIDE SEQUENCE [LARGE SCALE GENOMIC DNA]</scope>
    <source>
        <strain evidence="10 13">HI4681</strain>
    </source>
</reference>
<feature type="transmembrane region" description="Helical" evidence="8">
    <location>
        <begin position="444"/>
        <end position="465"/>
    </location>
</feature>
<sequence length="565" mass="58302">MTCSVGFFQSVPIAIVFIAVGLGHFIGKFRLGPVALGGVCGTLIVAMLLGQTGCKVEGPLREIAFVLFIFAMGYSGGPGFFANLNRSSLRFMLLPLIEVVLVLTIALVAASFFGFDAGTTAGLAAGSATESAVVGTASEALRHLGLSAEEVRVQEANIATAYTLTYLVGTLSIVLFTSQVAPLLLGINLRQASKDLEAKLGGIPEEGDSSLPALPRLVGRAHIVREAQGMSVLEVEQKLAGRTVVTSLLRDGESLAPTPDEVLQAGDILVIVGLRFYALRGDDVIGPEIQVPPAHADALNLQEMQVVINRKGVNGRTLAELAQTPNARAARGVFLQGIERSGHTIPMTPATVLQYGDVVKLVGTDPNLSKAAGHLGSELRRDGTTDLVFMCAGILVGLLIGSLIVTVARLPLSLGSGGGALVSGLVCGWISAKRPSLGHIPAPALNLLKELGLAIFIACVGLSAGPEAITLLKEHGLVIPVIGLAVSLGPACASLWVGHKFLKIEGPLLLGAIAGQHVSTPTVSAVIAQAGSSVPILGYTVTYAIANVLLPVLGPLIVALAYRLG</sequence>
<comment type="subcellular location">
    <subcellularLocation>
        <location evidence="1">Cell membrane</location>
        <topology evidence="1">Multi-pass membrane protein</topology>
    </subcellularLocation>
</comment>
<dbReference type="NCBIfam" id="TIGR03802">
    <property type="entry name" value="Asp_Ala_antiprt"/>
    <property type="match status" value="1"/>
</dbReference>
<evidence type="ECO:0000313" key="10">
    <source>
        <dbReference type="EMBL" id="ANY15619.1"/>
    </source>
</evidence>
<dbReference type="PANTHER" id="PTHR30445:SF9">
    <property type="match status" value="1"/>
</dbReference>
<evidence type="ECO:0000256" key="4">
    <source>
        <dbReference type="ARBA" id="ARBA00022475"/>
    </source>
</evidence>
<feature type="transmembrane region" description="Helical" evidence="8">
    <location>
        <begin position="63"/>
        <end position="84"/>
    </location>
</feature>
<dbReference type="PROSITE" id="PS51202">
    <property type="entry name" value="RCK_C"/>
    <property type="match status" value="2"/>
</dbReference>
<dbReference type="SUPFAM" id="SSF116726">
    <property type="entry name" value="TrkA C-terminal domain-like"/>
    <property type="match status" value="2"/>
</dbReference>
<keyword evidence="13" id="KW-1185">Reference proteome</keyword>
<dbReference type="KEGG" id="bpdz:BBN53_06705"/>
<feature type="transmembrane region" description="Helical" evidence="8">
    <location>
        <begin position="34"/>
        <end position="51"/>
    </location>
</feature>
<dbReference type="AlphaFoldDB" id="A0A0J6C8M6"/>
<dbReference type="Pfam" id="PF06826">
    <property type="entry name" value="Asp-Al_Ex"/>
    <property type="match status" value="2"/>
</dbReference>
<dbReference type="RefSeq" id="WP_043212890.1">
    <property type="nucleotide sequence ID" value="NZ_CAJGUP010000084.1"/>
</dbReference>
<evidence type="ECO:0000256" key="5">
    <source>
        <dbReference type="ARBA" id="ARBA00022692"/>
    </source>
</evidence>
<dbReference type="OrthoDB" id="8611026at2"/>
<feature type="transmembrane region" description="Helical" evidence="8">
    <location>
        <begin position="477"/>
        <end position="497"/>
    </location>
</feature>
<evidence type="ECO:0000259" key="9">
    <source>
        <dbReference type="PROSITE" id="PS51202"/>
    </source>
</evidence>
<gene>
    <name evidence="10" type="ORF">BBN53_06705</name>
    <name evidence="11" type="ORF">ERS370011_01164</name>
</gene>
<evidence type="ECO:0000256" key="8">
    <source>
        <dbReference type="SAM" id="Phobius"/>
    </source>
</evidence>
<dbReference type="EMBL" id="CP016440">
    <property type="protein sequence ID" value="ANY15619.1"/>
    <property type="molecule type" value="Genomic_DNA"/>
</dbReference>
<evidence type="ECO:0000313" key="13">
    <source>
        <dbReference type="Proteomes" id="UP000092950"/>
    </source>
</evidence>
<dbReference type="Proteomes" id="UP000053096">
    <property type="component" value="Unassembled WGS sequence"/>
</dbReference>
<comment type="similarity">
    <text evidence="2">Belongs to the AAE transporter (TC 2.A.81) family.</text>
</comment>
<feature type="domain" description="RCK C-terminal" evidence="9">
    <location>
        <begin position="289"/>
        <end position="377"/>
    </location>
</feature>
<evidence type="ECO:0000313" key="12">
    <source>
        <dbReference type="Proteomes" id="UP000053096"/>
    </source>
</evidence>
<dbReference type="InterPro" id="IPR006037">
    <property type="entry name" value="RCK_C"/>
</dbReference>
<feature type="transmembrane region" description="Helical" evidence="8">
    <location>
        <begin position="536"/>
        <end position="562"/>
    </location>
</feature>
<dbReference type="InterPro" id="IPR036721">
    <property type="entry name" value="RCK_C_sf"/>
</dbReference>
<dbReference type="GO" id="GO:0005886">
    <property type="term" value="C:plasma membrane"/>
    <property type="evidence" value="ECO:0007669"/>
    <property type="project" value="UniProtKB-SubCell"/>
</dbReference>
<feature type="transmembrane region" description="Helical" evidence="8">
    <location>
        <begin position="91"/>
        <end position="113"/>
    </location>
</feature>
<dbReference type="InterPro" id="IPR006512">
    <property type="entry name" value="YidE_YbjL"/>
</dbReference>
<evidence type="ECO:0000313" key="11">
    <source>
        <dbReference type="EMBL" id="CUI55972.1"/>
    </source>
</evidence>
<dbReference type="Gene3D" id="3.30.70.1450">
    <property type="entry name" value="Regulator of K+ conductance, C-terminal domain"/>
    <property type="match status" value="1"/>
</dbReference>
<accession>A0A0M7DQS1</accession>
<accession>A0A0J6C8M6</accession>
<dbReference type="InterPro" id="IPR022457">
    <property type="entry name" value="Asp_Ala_antiprt"/>
</dbReference>
<feature type="transmembrane region" description="Helical" evidence="8">
    <location>
        <begin position="164"/>
        <end position="185"/>
    </location>
</feature>
<keyword evidence="6 8" id="KW-1133">Transmembrane helix</keyword>
<feature type="domain" description="RCK C-terminal" evidence="9">
    <location>
        <begin position="243"/>
        <end position="288"/>
    </location>
</feature>
<dbReference type="EMBL" id="CYTV01000002">
    <property type="protein sequence ID" value="CUI55972.1"/>
    <property type="molecule type" value="Genomic_DNA"/>
</dbReference>
<keyword evidence="7 8" id="KW-0472">Membrane</keyword>
<dbReference type="GO" id="GO:0006813">
    <property type="term" value="P:potassium ion transport"/>
    <property type="evidence" value="ECO:0007669"/>
    <property type="project" value="InterPro"/>
</dbReference>
<evidence type="ECO:0000256" key="2">
    <source>
        <dbReference type="ARBA" id="ARBA00009854"/>
    </source>
</evidence>
<keyword evidence="3" id="KW-0813">Transport</keyword>
<organism evidence="11 12">
    <name type="scientific">Bordetella pseudohinzii</name>
    <dbReference type="NCBI Taxonomy" id="1331258"/>
    <lineage>
        <taxon>Bacteria</taxon>
        <taxon>Pseudomonadati</taxon>
        <taxon>Pseudomonadota</taxon>
        <taxon>Betaproteobacteria</taxon>
        <taxon>Burkholderiales</taxon>
        <taxon>Alcaligenaceae</taxon>
        <taxon>Bordetella</taxon>
    </lineage>
</organism>
<proteinExistence type="inferred from homology"/>
<dbReference type="NCBIfam" id="TIGR01625">
    <property type="entry name" value="YidE_YbjL_dupl"/>
    <property type="match status" value="1"/>
</dbReference>
<evidence type="ECO:0000256" key="3">
    <source>
        <dbReference type="ARBA" id="ARBA00022448"/>
    </source>
</evidence>
<keyword evidence="4" id="KW-1003">Cell membrane</keyword>
<feature type="transmembrane region" description="Helical" evidence="8">
    <location>
        <begin position="387"/>
        <end position="408"/>
    </location>
</feature>
<dbReference type="Proteomes" id="UP000092950">
    <property type="component" value="Chromosome"/>
</dbReference>
<feature type="transmembrane region" description="Helical" evidence="8">
    <location>
        <begin position="6"/>
        <end position="27"/>
    </location>
</feature>
<keyword evidence="5 8" id="KW-0812">Transmembrane</keyword>
<dbReference type="PANTHER" id="PTHR30445">
    <property type="entry name" value="K(+)_H(+) ANTIPORTER SUBUNIT KHTT"/>
    <property type="match status" value="1"/>
</dbReference>